<proteinExistence type="predicted"/>
<dbReference type="Proteomes" id="UP000030960">
    <property type="component" value="Unassembled WGS sequence"/>
</dbReference>
<accession>A0A0B3SIJ7</accession>
<name>A0A0B3SIJ7_9RHOB</name>
<evidence type="ECO:0000313" key="1">
    <source>
        <dbReference type="EMBL" id="KHQ50389.1"/>
    </source>
</evidence>
<sequence length="227" mass="24790">MAREVLTVPRSLVRSSGINWTLDHRGQDAGPTTNNINQMFTSAFPHWTGQPKLHLHRAAILHWRAVVSMARGRERVIRLPMIDPLGTDWAAMAGSHAAQGVPFSEGQYFSNGLGFAYTPFGLAVGAHAIGATQITVDYAPTGTPVQMGQRLSHDDWPFEVVGVLDTSGTEQTLQVEPCLRSAVSDGDIVHFEAHGLFELVNPTGAAPHYARDHRARPEIALREVVTR</sequence>
<organism evidence="1 2">
    <name type="scientific">Mameliella alba</name>
    <dbReference type="NCBI Taxonomy" id="561184"/>
    <lineage>
        <taxon>Bacteria</taxon>
        <taxon>Pseudomonadati</taxon>
        <taxon>Pseudomonadota</taxon>
        <taxon>Alphaproteobacteria</taxon>
        <taxon>Rhodobacterales</taxon>
        <taxon>Roseobacteraceae</taxon>
        <taxon>Mameliella</taxon>
    </lineage>
</organism>
<evidence type="ECO:0000313" key="2">
    <source>
        <dbReference type="Proteomes" id="UP000030960"/>
    </source>
</evidence>
<reference evidence="1 2" key="1">
    <citation type="submission" date="2014-10" db="EMBL/GenBank/DDBJ databases">
        <title>Genome sequence of Ponticoccus sp. strain UMTAT08 isolated from clonal culture of toxic dinoflagellate Alexandrium tamiyavanichii.</title>
        <authorList>
            <person name="Gan H.Y."/>
            <person name="Muhd D.-D."/>
            <person name="Mohd Noor M.E."/>
            <person name="Yeong Y.S."/>
            <person name="Usup G."/>
        </authorList>
    </citation>
    <scope>NUCLEOTIDE SEQUENCE [LARGE SCALE GENOMIC DNA]</scope>
    <source>
        <strain evidence="1 2">UMTAT08</strain>
    </source>
</reference>
<keyword evidence="2" id="KW-1185">Reference proteome</keyword>
<dbReference type="AlphaFoldDB" id="A0A0B3SIJ7"/>
<dbReference type="OrthoDB" id="7858099at2"/>
<gene>
    <name evidence="1" type="ORF">OA50_05064</name>
</gene>
<comment type="caution">
    <text evidence="1">The sequence shown here is derived from an EMBL/GenBank/DDBJ whole genome shotgun (WGS) entry which is preliminary data.</text>
</comment>
<protein>
    <submittedName>
        <fullName evidence="1">Uncharacterized protein</fullName>
    </submittedName>
</protein>
<dbReference type="STRING" id="561184.SAMN05216376_105184"/>
<dbReference type="RefSeq" id="WP_043146257.1">
    <property type="nucleotide sequence ID" value="NZ_JSUQ01000027.1"/>
</dbReference>
<dbReference type="EMBL" id="JSUQ01000027">
    <property type="protein sequence ID" value="KHQ50389.1"/>
    <property type="molecule type" value="Genomic_DNA"/>
</dbReference>